<feature type="transmembrane region" description="Helical" evidence="6">
    <location>
        <begin position="68"/>
        <end position="87"/>
    </location>
</feature>
<dbReference type="PROSITE" id="PS50850">
    <property type="entry name" value="MFS"/>
    <property type="match status" value="1"/>
</dbReference>
<gene>
    <name evidence="8" type="ordered locus">Mpe_A0872</name>
</gene>
<dbReference type="GO" id="GO:0022857">
    <property type="term" value="F:transmembrane transporter activity"/>
    <property type="evidence" value="ECO:0007669"/>
    <property type="project" value="InterPro"/>
</dbReference>
<evidence type="ECO:0000256" key="6">
    <source>
        <dbReference type="SAM" id="Phobius"/>
    </source>
</evidence>
<dbReference type="PANTHER" id="PTHR43124:SF3">
    <property type="entry name" value="CHLORAMPHENICOL EFFLUX PUMP RV0191"/>
    <property type="match status" value="1"/>
</dbReference>
<dbReference type="HOGENOM" id="CLU_001265_61_2_4"/>
<feature type="transmembrane region" description="Helical" evidence="6">
    <location>
        <begin position="178"/>
        <end position="198"/>
    </location>
</feature>
<keyword evidence="2" id="KW-1003">Cell membrane</keyword>
<dbReference type="RefSeq" id="WP_011828472.1">
    <property type="nucleotide sequence ID" value="NC_008825.1"/>
</dbReference>
<dbReference type="InterPro" id="IPR050189">
    <property type="entry name" value="MFS_Efflux_Transporters"/>
</dbReference>
<evidence type="ECO:0000256" key="5">
    <source>
        <dbReference type="ARBA" id="ARBA00023136"/>
    </source>
</evidence>
<dbReference type="AlphaFoldDB" id="A2SE45"/>
<feature type="transmembrane region" description="Helical" evidence="6">
    <location>
        <begin position="25"/>
        <end position="48"/>
    </location>
</feature>
<dbReference type="GO" id="GO:0005886">
    <property type="term" value="C:plasma membrane"/>
    <property type="evidence" value="ECO:0007669"/>
    <property type="project" value="UniProtKB-SubCell"/>
</dbReference>
<evidence type="ECO:0000256" key="2">
    <source>
        <dbReference type="ARBA" id="ARBA00022475"/>
    </source>
</evidence>
<feature type="transmembrane region" description="Helical" evidence="6">
    <location>
        <begin position="258"/>
        <end position="279"/>
    </location>
</feature>
<dbReference type="CDD" id="cd17324">
    <property type="entry name" value="MFS_NepI_like"/>
    <property type="match status" value="1"/>
</dbReference>
<evidence type="ECO:0000256" key="3">
    <source>
        <dbReference type="ARBA" id="ARBA00022692"/>
    </source>
</evidence>
<organism evidence="8 9">
    <name type="scientific">Methylibium petroleiphilum (strain ATCC BAA-1232 / LMG 22953 / PM1)</name>
    <dbReference type="NCBI Taxonomy" id="420662"/>
    <lineage>
        <taxon>Bacteria</taxon>
        <taxon>Pseudomonadati</taxon>
        <taxon>Pseudomonadota</taxon>
        <taxon>Betaproteobacteria</taxon>
        <taxon>Burkholderiales</taxon>
        <taxon>Sphaerotilaceae</taxon>
        <taxon>Methylibium</taxon>
    </lineage>
</organism>
<evidence type="ECO:0000256" key="1">
    <source>
        <dbReference type="ARBA" id="ARBA00004651"/>
    </source>
</evidence>
<feature type="transmembrane region" description="Helical" evidence="6">
    <location>
        <begin position="225"/>
        <end position="246"/>
    </location>
</feature>
<dbReference type="PANTHER" id="PTHR43124">
    <property type="entry name" value="PURINE EFFLUX PUMP PBUE"/>
    <property type="match status" value="1"/>
</dbReference>
<dbReference type="Gene3D" id="1.20.1250.20">
    <property type="entry name" value="MFS general substrate transporter like domains"/>
    <property type="match status" value="1"/>
</dbReference>
<dbReference type="InterPro" id="IPR036259">
    <property type="entry name" value="MFS_trans_sf"/>
</dbReference>
<reference evidence="8 9" key="1">
    <citation type="journal article" date="2007" name="J. Bacteriol.">
        <title>Whole-genome analysis of the methyl tert-butyl ether-degrading beta-proteobacterium Methylibium petroleiphilum PM1.</title>
        <authorList>
            <person name="Kane S.R."/>
            <person name="Chakicherla A.Y."/>
            <person name="Chain P.S.G."/>
            <person name="Schmidt R."/>
            <person name="Shin M.W."/>
            <person name="Legler T.C."/>
            <person name="Scow K.M."/>
            <person name="Larimer F.W."/>
            <person name="Lucas S.M."/>
            <person name="Richardson P.M."/>
            <person name="Hristova K.R."/>
        </authorList>
    </citation>
    <scope>NUCLEOTIDE SEQUENCE [LARGE SCALE GENOMIC DNA]</scope>
    <source>
        <strain evidence="9">ATCC BAA-1232 / LMG 22953 / PM1</strain>
    </source>
</reference>
<name>A2SE45_METPP</name>
<comment type="subcellular location">
    <subcellularLocation>
        <location evidence="1">Cell membrane</location>
        <topology evidence="1">Multi-pass membrane protein</topology>
    </subcellularLocation>
</comment>
<dbReference type="EMBL" id="CP000555">
    <property type="protein sequence ID" value="ABM93834.1"/>
    <property type="molecule type" value="Genomic_DNA"/>
</dbReference>
<dbReference type="SUPFAM" id="SSF103473">
    <property type="entry name" value="MFS general substrate transporter"/>
    <property type="match status" value="1"/>
</dbReference>
<feature type="transmembrane region" description="Helical" evidence="6">
    <location>
        <begin position="123"/>
        <end position="144"/>
    </location>
</feature>
<keyword evidence="9" id="KW-1185">Reference proteome</keyword>
<keyword evidence="4 6" id="KW-1133">Transmembrane helix</keyword>
<dbReference type="InterPro" id="IPR011701">
    <property type="entry name" value="MFS"/>
</dbReference>
<sequence length="425" mass="42700">MNPSPTDLLSAAGASAPVARSDPPFWTAIVALGVGGFAIGTGEFVIMGLLPEVARDLGVSIPQAGHVISAYALGVVVGAPVLAVLAAGWPRRRLLMALMALFALGNFASALAPGYLLLNALRFIAGLPHGTYFGVAALVAASLAPPDRRAGAVGLVMLGLTSATLVGVPIAAWMGQHWGWRSAFVLVGAIAALACVLVRRGVPDLPAAQGASPLRELGALARPQVWLTLGIGAIGFGGMFAVFSYIKPTLTEVSGLPLGAVPAVLSLFGLGMVAGNLVGSRLADRALMRTVAGLLLWSALVLGSFVFTAHHPVSAAASVFLVGTVVALAPALQIRLMDVAGDAQTLAAALNHSAFNMANALGAWLGGVAIAAGLGWASTGWVGALLALGGLVVFGLALRQDRRARRAAAVPGGAQLPAASGSAVL</sequence>
<evidence type="ECO:0000313" key="8">
    <source>
        <dbReference type="EMBL" id="ABM93834.1"/>
    </source>
</evidence>
<feature type="transmembrane region" description="Helical" evidence="6">
    <location>
        <begin position="313"/>
        <end position="332"/>
    </location>
</feature>
<feature type="domain" description="Major facilitator superfamily (MFS) profile" evidence="7">
    <location>
        <begin position="28"/>
        <end position="402"/>
    </location>
</feature>
<evidence type="ECO:0000313" key="9">
    <source>
        <dbReference type="Proteomes" id="UP000000366"/>
    </source>
</evidence>
<feature type="transmembrane region" description="Helical" evidence="6">
    <location>
        <begin position="353"/>
        <end position="374"/>
    </location>
</feature>
<keyword evidence="5 6" id="KW-0472">Membrane</keyword>
<proteinExistence type="predicted"/>
<feature type="transmembrane region" description="Helical" evidence="6">
    <location>
        <begin position="94"/>
        <end position="117"/>
    </location>
</feature>
<dbReference type="InterPro" id="IPR020846">
    <property type="entry name" value="MFS_dom"/>
</dbReference>
<dbReference type="Proteomes" id="UP000000366">
    <property type="component" value="Chromosome"/>
</dbReference>
<feature type="transmembrane region" description="Helical" evidence="6">
    <location>
        <begin position="286"/>
        <end position="307"/>
    </location>
</feature>
<keyword evidence="3 6" id="KW-0812">Transmembrane</keyword>
<dbReference type="eggNOG" id="COG2814">
    <property type="taxonomic scope" value="Bacteria"/>
</dbReference>
<evidence type="ECO:0000259" key="7">
    <source>
        <dbReference type="PROSITE" id="PS50850"/>
    </source>
</evidence>
<dbReference type="KEGG" id="mpt:Mpe_A0872"/>
<dbReference type="Pfam" id="PF07690">
    <property type="entry name" value="MFS_1"/>
    <property type="match status" value="1"/>
</dbReference>
<evidence type="ECO:0000256" key="4">
    <source>
        <dbReference type="ARBA" id="ARBA00022989"/>
    </source>
</evidence>
<protein>
    <submittedName>
        <fullName evidence="8">Putative transport transmembrane protein</fullName>
    </submittedName>
</protein>
<feature type="transmembrane region" description="Helical" evidence="6">
    <location>
        <begin position="380"/>
        <end position="398"/>
    </location>
</feature>
<feature type="transmembrane region" description="Helical" evidence="6">
    <location>
        <begin position="151"/>
        <end position="172"/>
    </location>
</feature>
<accession>A2SE45</accession>